<sequence length="209" mass="22573">MAKAAPVVARRGRPPRSDAPDGRARLIAAARDVFGAQGYGSTTVQDLVKAAGVNPPTLYHHFDGKAGLFVAAAEDTYAPVLTRFQEAVAGQSEFGPALEALLSAAVTLMDTERALARMFMVIQFEYPRRPELRDSLRPLLRTYREFFDSLAALAPDSLAPTPRARIDLSRALVSVLTGLNNEALLLPNARDFAGLVRSTRALLGLPTED</sequence>
<evidence type="ECO:0000256" key="2">
    <source>
        <dbReference type="ARBA" id="ARBA00023125"/>
    </source>
</evidence>
<evidence type="ECO:0000256" key="1">
    <source>
        <dbReference type="ARBA" id="ARBA00023015"/>
    </source>
</evidence>
<dbReference type="PANTHER" id="PTHR30055:SF234">
    <property type="entry name" value="HTH-TYPE TRANSCRIPTIONAL REGULATOR BETI"/>
    <property type="match status" value="1"/>
</dbReference>
<evidence type="ECO:0000256" key="3">
    <source>
        <dbReference type="ARBA" id="ARBA00023163"/>
    </source>
</evidence>
<dbReference type="Pfam" id="PF00440">
    <property type="entry name" value="TetR_N"/>
    <property type="match status" value="1"/>
</dbReference>
<dbReference type="RefSeq" id="WP_344603677.1">
    <property type="nucleotide sequence ID" value="NZ_BAAAHE010000013.1"/>
</dbReference>
<feature type="region of interest" description="Disordered" evidence="5">
    <location>
        <begin position="1"/>
        <end position="21"/>
    </location>
</feature>
<dbReference type="Gene3D" id="1.10.357.10">
    <property type="entry name" value="Tetracycline Repressor, domain 2"/>
    <property type="match status" value="1"/>
</dbReference>
<gene>
    <name evidence="7" type="ORF">GCM10009547_17370</name>
</gene>
<reference evidence="8" key="1">
    <citation type="journal article" date="2019" name="Int. J. Syst. Evol. Microbiol.">
        <title>The Global Catalogue of Microorganisms (GCM) 10K type strain sequencing project: providing services to taxonomists for standard genome sequencing and annotation.</title>
        <authorList>
            <consortium name="The Broad Institute Genomics Platform"/>
            <consortium name="The Broad Institute Genome Sequencing Center for Infectious Disease"/>
            <person name="Wu L."/>
            <person name="Ma J."/>
        </authorList>
    </citation>
    <scope>NUCLEOTIDE SEQUENCE [LARGE SCALE GENOMIC DNA]</scope>
    <source>
        <strain evidence="8">JCM 10671</strain>
    </source>
</reference>
<organism evidence="7 8">
    <name type="scientific">Sporichthya brevicatena</name>
    <dbReference type="NCBI Taxonomy" id="171442"/>
    <lineage>
        <taxon>Bacteria</taxon>
        <taxon>Bacillati</taxon>
        <taxon>Actinomycetota</taxon>
        <taxon>Actinomycetes</taxon>
        <taxon>Sporichthyales</taxon>
        <taxon>Sporichthyaceae</taxon>
        <taxon>Sporichthya</taxon>
    </lineage>
</organism>
<dbReference type="PRINTS" id="PR00455">
    <property type="entry name" value="HTHTETR"/>
</dbReference>
<dbReference type="Proteomes" id="UP001500957">
    <property type="component" value="Unassembled WGS sequence"/>
</dbReference>
<dbReference type="PROSITE" id="PS01081">
    <property type="entry name" value="HTH_TETR_1"/>
    <property type="match status" value="1"/>
</dbReference>
<dbReference type="SUPFAM" id="SSF48498">
    <property type="entry name" value="Tetracyclin repressor-like, C-terminal domain"/>
    <property type="match status" value="1"/>
</dbReference>
<keyword evidence="2 4" id="KW-0238">DNA-binding</keyword>
<protein>
    <recommendedName>
        <fullName evidence="6">HTH tetR-type domain-containing protein</fullName>
    </recommendedName>
</protein>
<evidence type="ECO:0000256" key="4">
    <source>
        <dbReference type="PROSITE-ProRule" id="PRU00335"/>
    </source>
</evidence>
<dbReference type="PANTHER" id="PTHR30055">
    <property type="entry name" value="HTH-TYPE TRANSCRIPTIONAL REGULATOR RUTR"/>
    <property type="match status" value="1"/>
</dbReference>
<dbReference type="InterPro" id="IPR001647">
    <property type="entry name" value="HTH_TetR"/>
</dbReference>
<dbReference type="InterPro" id="IPR023772">
    <property type="entry name" value="DNA-bd_HTH_TetR-type_CS"/>
</dbReference>
<comment type="caution">
    <text evidence="7">The sequence shown here is derived from an EMBL/GenBank/DDBJ whole genome shotgun (WGS) entry which is preliminary data.</text>
</comment>
<feature type="domain" description="HTH tetR-type" evidence="6">
    <location>
        <begin position="20"/>
        <end position="80"/>
    </location>
</feature>
<evidence type="ECO:0000313" key="7">
    <source>
        <dbReference type="EMBL" id="GAA0615912.1"/>
    </source>
</evidence>
<dbReference type="InterPro" id="IPR036271">
    <property type="entry name" value="Tet_transcr_reg_TetR-rel_C_sf"/>
</dbReference>
<keyword evidence="3" id="KW-0804">Transcription</keyword>
<evidence type="ECO:0000313" key="8">
    <source>
        <dbReference type="Proteomes" id="UP001500957"/>
    </source>
</evidence>
<proteinExistence type="predicted"/>
<keyword evidence="1" id="KW-0805">Transcription regulation</keyword>
<dbReference type="SUPFAM" id="SSF46689">
    <property type="entry name" value="Homeodomain-like"/>
    <property type="match status" value="1"/>
</dbReference>
<dbReference type="PROSITE" id="PS50977">
    <property type="entry name" value="HTH_TETR_2"/>
    <property type="match status" value="1"/>
</dbReference>
<evidence type="ECO:0000259" key="6">
    <source>
        <dbReference type="PROSITE" id="PS50977"/>
    </source>
</evidence>
<name>A0ABP3RSA3_9ACTN</name>
<keyword evidence="8" id="KW-1185">Reference proteome</keyword>
<accession>A0ABP3RSA3</accession>
<dbReference type="InterPro" id="IPR050109">
    <property type="entry name" value="HTH-type_TetR-like_transc_reg"/>
</dbReference>
<feature type="DNA-binding region" description="H-T-H motif" evidence="4">
    <location>
        <begin position="43"/>
        <end position="62"/>
    </location>
</feature>
<dbReference type="EMBL" id="BAAAHE010000013">
    <property type="protein sequence ID" value="GAA0615912.1"/>
    <property type="molecule type" value="Genomic_DNA"/>
</dbReference>
<dbReference type="InterPro" id="IPR009057">
    <property type="entry name" value="Homeodomain-like_sf"/>
</dbReference>
<evidence type="ECO:0000256" key="5">
    <source>
        <dbReference type="SAM" id="MobiDB-lite"/>
    </source>
</evidence>